<dbReference type="EMBL" id="CADEBC010000505">
    <property type="protein sequence ID" value="CAB3240462.1"/>
    <property type="molecule type" value="Genomic_DNA"/>
</dbReference>
<organism evidence="3 4">
    <name type="scientific">Arctia plantaginis</name>
    <name type="common">Wood tiger moth</name>
    <name type="synonym">Phalaena plantaginis</name>
    <dbReference type="NCBI Taxonomy" id="874455"/>
    <lineage>
        <taxon>Eukaryota</taxon>
        <taxon>Metazoa</taxon>
        <taxon>Ecdysozoa</taxon>
        <taxon>Arthropoda</taxon>
        <taxon>Hexapoda</taxon>
        <taxon>Insecta</taxon>
        <taxon>Pterygota</taxon>
        <taxon>Neoptera</taxon>
        <taxon>Endopterygota</taxon>
        <taxon>Lepidoptera</taxon>
        <taxon>Glossata</taxon>
        <taxon>Ditrysia</taxon>
        <taxon>Noctuoidea</taxon>
        <taxon>Erebidae</taxon>
        <taxon>Arctiinae</taxon>
        <taxon>Arctia</taxon>
    </lineage>
</organism>
<dbReference type="GO" id="GO:0004252">
    <property type="term" value="F:serine-type endopeptidase activity"/>
    <property type="evidence" value="ECO:0007669"/>
    <property type="project" value="InterPro"/>
</dbReference>
<feature type="signal peptide" evidence="1">
    <location>
        <begin position="1"/>
        <end position="18"/>
    </location>
</feature>
<dbReference type="InterPro" id="IPR001254">
    <property type="entry name" value="Trypsin_dom"/>
</dbReference>
<dbReference type="OrthoDB" id="7468414at2759"/>
<evidence type="ECO:0000256" key="1">
    <source>
        <dbReference type="SAM" id="SignalP"/>
    </source>
</evidence>
<feature type="domain" description="Peptidase S1" evidence="2">
    <location>
        <begin position="251"/>
        <end position="482"/>
    </location>
</feature>
<dbReference type="SUPFAM" id="SSF50494">
    <property type="entry name" value="Trypsin-like serine proteases"/>
    <property type="match status" value="1"/>
</dbReference>
<name>A0A8S1A3G5_ARCPL</name>
<evidence type="ECO:0000313" key="3">
    <source>
        <dbReference type="EMBL" id="CAB3240462.1"/>
    </source>
</evidence>
<dbReference type="GO" id="GO:0006508">
    <property type="term" value="P:proteolysis"/>
    <property type="evidence" value="ECO:0007669"/>
    <property type="project" value="InterPro"/>
</dbReference>
<dbReference type="Gene3D" id="2.40.10.10">
    <property type="entry name" value="Trypsin-like serine proteases"/>
    <property type="match status" value="1"/>
</dbReference>
<dbReference type="InterPro" id="IPR051333">
    <property type="entry name" value="CLIP_Serine_Protease"/>
</dbReference>
<evidence type="ECO:0000259" key="2">
    <source>
        <dbReference type="PROSITE" id="PS50240"/>
    </source>
</evidence>
<dbReference type="PANTHER" id="PTHR24260">
    <property type="match status" value="1"/>
</dbReference>
<dbReference type="AlphaFoldDB" id="A0A8S1A3G5"/>
<feature type="chain" id="PRO_5035761045" description="Peptidase S1 domain-containing protein" evidence="1">
    <location>
        <begin position="19"/>
        <end position="488"/>
    </location>
</feature>
<dbReference type="InterPro" id="IPR043504">
    <property type="entry name" value="Peptidase_S1_PA_chymotrypsin"/>
</dbReference>
<dbReference type="Pfam" id="PF00089">
    <property type="entry name" value="Trypsin"/>
    <property type="match status" value="1"/>
</dbReference>
<proteinExistence type="predicted"/>
<dbReference type="PANTHER" id="PTHR24260:SF136">
    <property type="entry name" value="GH08193P-RELATED"/>
    <property type="match status" value="1"/>
</dbReference>
<dbReference type="InterPro" id="IPR009003">
    <property type="entry name" value="Peptidase_S1_PA"/>
</dbReference>
<reference evidence="3 4" key="1">
    <citation type="submission" date="2020-04" db="EMBL/GenBank/DDBJ databases">
        <authorList>
            <person name="Wallbank WR R."/>
            <person name="Pardo Diaz C."/>
            <person name="Kozak K."/>
            <person name="Martin S."/>
            <person name="Jiggins C."/>
            <person name="Moest M."/>
            <person name="Warren A I."/>
            <person name="Byers J.R.P. K."/>
            <person name="Montejo-Kovacevich G."/>
            <person name="Yen C E."/>
        </authorList>
    </citation>
    <scope>NUCLEOTIDE SEQUENCE [LARGE SCALE GENOMIC DNA]</scope>
</reference>
<keyword evidence="4" id="KW-1185">Reference proteome</keyword>
<accession>A0A8S1A3G5</accession>
<gene>
    <name evidence="3" type="ORF">APLA_LOCUS8282</name>
</gene>
<dbReference type="SMART" id="SM00020">
    <property type="entry name" value="Tryp_SPc"/>
    <property type="match status" value="1"/>
</dbReference>
<dbReference type="PROSITE" id="PS50240">
    <property type="entry name" value="TRYPSIN_DOM"/>
    <property type="match status" value="1"/>
</dbReference>
<sequence>MRSFIVLLLCGVFVCVDSECSDLECTEEVIKQILEEEDTATDVVDLKLVAPGFKQIKNVELQDVKNIVLGLTQWFEHKLNESTFIYKNVHNKTKIFVKSFDFSVDFEKGKARIDMGLAKEFDEQKTNATDLLKIIKEDYDEETSTTPDPSTELDNMSSTMTDAIGHTIDAIIERHKNVNNVDIYNTIDFDTTYYDVYEEDNSTDYPIIDYIELYKDTTNEENVYTGTELPTTLADFSDQTTDTKVISFESLLNDTSTFQNTVFPWIATIFIKNSTENSQFHYFCDGALLSEKVILTGGRCVHHSTGVVAAEDILVFLGKTNLQAMDGSEKLYRVKNVFLHNNFTLDLERRAQNDLAILILDVAAEFDDRVQSSCIHLEEATEVQEAATTAWGPNGQLLPIFFEEEKSDICFDKGEDIFCATYGQNIPLCPSYGGIYATKRMSRWCIQGIFYGDPTKNGLCFNKNVLFTSLRNYFDWIDDYIVINANIL</sequence>
<keyword evidence="1" id="KW-0732">Signal</keyword>
<comment type="caution">
    <text evidence="3">The sequence shown here is derived from an EMBL/GenBank/DDBJ whole genome shotgun (WGS) entry which is preliminary data.</text>
</comment>
<dbReference type="Proteomes" id="UP000494106">
    <property type="component" value="Unassembled WGS sequence"/>
</dbReference>
<evidence type="ECO:0000313" key="4">
    <source>
        <dbReference type="Proteomes" id="UP000494106"/>
    </source>
</evidence>
<protein>
    <recommendedName>
        <fullName evidence="2">Peptidase S1 domain-containing protein</fullName>
    </recommendedName>
</protein>